<evidence type="ECO:0000313" key="1">
    <source>
        <dbReference type="EMBL" id="ACF82300.1"/>
    </source>
</evidence>
<dbReference type="EMBL" id="BT037295">
    <property type="protein sequence ID" value="ACF82300.1"/>
    <property type="molecule type" value="mRNA"/>
</dbReference>
<dbReference type="AlphaFoldDB" id="B4FJK7"/>
<dbReference type="KEGG" id="zma:118473089"/>
<protein>
    <submittedName>
        <fullName evidence="1">Uncharacterized protein</fullName>
    </submittedName>
</protein>
<proteinExistence type="evidence at transcript level"/>
<sequence>MAPGLLLAPARCCRELQPGFRLVTAPAARPCCACRILLLRARKFSAHNGVLSFRVELLSCVHVVVSKSILGCRSIFKLSRPCLWLSGVSVAVNSPLVSTLSLVRASFSSARRGIVPCCARPSRHCQIVGVAQLTNRILVSHRFHIYHGPHVSRPYSNLLARRLTVVYLEIPRRPTSRLSSSRRVCSYIYATLLYHRRSCHPLLDPHLTSSLQTRSRRRFVCHQEIPSVG</sequence>
<dbReference type="RefSeq" id="XP_035817537.1">
    <property type="nucleotide sequence ID" value="XM_035961644.1"/>
</dbReference>
<name>B4FJK7_MAIZE</name>
<reference evidence="1" key="1">
    <citation type="journal article" date="2009" name="PLoS Genet.">
        <title>Sequencing, mapping, and analysis of 27,455 maize full-length cDNAs.</title>
        <authorList>
            <person name="Soderlund C."/>
            <person name="Descour A."/>
            <person name="Kudrna D."/>
            <person name="Bomhoff M."/>
            <person name="Boyd L."/>
            <person name="Currie J."/>
            <person name="Angelova A."/>
            <person name="Collura K."/>
            <person name="Wissotski M."/>
            <person name="Ashley E."/>
            <person name="Morrow D."/>
            <person name="Fernandes J."/>
            <person name="Walbot V."/>
            <person name="Yu Y."/>
        </authorList>
    </citation>
    <scope>NUCLEOTIDE SEQUENCE</scope>
    <source>
        <strain evidence="1">B73</strain>
    </source>
</reference>
<accession>B4FJK7</accession>
<organism evidence="1">
    <name type="scientific">Zea mays</name>
    <name type="common">Maize</name>
    <dbReference type="NCBI Taxonomy" id="4577"/>
    <lineage>
        <taxon>Eukaryota</taxon>
        <taxon>Viridiplantae</taxon>
        <taxon>Streptophyta</taxon>
        <taxon>Embryophyta</taxon>
        <taxon>Tracheophyta</taxon>
        <taxon>Spermatophyta</taxon>
        <taxon>Magnoliopsida</taxon>
        <taxon>Liliopsida</taxon>
        <taxon>Poales</taxon>
        <taxon>Poaceae</taxon>
        <taxon>PACMAD clade</taxon>
        <taxon>Panicoideae</taxon>
        <taxon>Andropogonodae</taxon>
        <taxon>Andropogoneae</taxon>
        <taxon>Tripsacinae</taxon>
        <taxon>Zea</taxon>
    </lineage>
</organism>
<dbReference type="GeneID" id="118473089"/>